<keyword evidence="2" id="KW-0285">Flavoprotein</keyword>
<dbReference type="Gene3D" id="3.30.9.10">
    <property type="entry name" value="D-Amino Acid Oxidase, subunit A, domain 2"/>
    <property type="match status" value="1"/>
</dbReference>
<comment type="cofactor">
    <cofactor evidence="1">
        <name>FAD</name>
        <dbReference type="ChEBI" id="CHEBI:57692"/>
    </cofactor>
</comment>
<name>A0A3N0EHV8_9ACTN</name>
<dbReference type="AlphaFoldDB" id="A0A3N0EHV8"/>
<sequence>MTRVGCSRSRRRAGRASPTGSQQRTHRPGGVPVATTYDVAVIGLGSMGSAAAAHLASRGRRVLGLDRSGPAADRGAGTGDARVIRHTYFERPDYVPLLRRSYELWDSLDREPGNSGLIIPTGGLMLGRPHSHTVTASRASAERWGLPYEVLGATEIRRRFPAFTPGPDEVGVFEPSAGLVRPEATVAAHLRLAARDGADLRFAEPVTRWEALSGGEGVRVVTDGASYTADRLVVCPGAWAPELLPGLGVPLTVERQVRYWLEPRDGLGPFLPGRHPVFVWEDRERVRMYGFPAVDGPRGGVKTGFFRRGRPCTPDSIDREVRPAEIAEMSGYLATRLPELPGRFRSATTALRTSTPDEHFVLATHPEHAQVTVAYGFSGYGAMLAPAVGEILADLATSGSTAHPIALFDPRRELPLPVGAVPHETGAS</sequence>
<dbReference type="InterPro" id="IPR045170">
    <property type="entry name" value="MTOX"/>
</dbReference>
<accession>A0A3N0EHV8</accession>
<dbReference type="InterPro" id="IPR006076">
    <property type="entry name" value="FAD-dep_OxRdtase"/>
</dbReference>
<dbReference type="Pfam" id="PF01266">
    <property type="entry name" value="DAO"/>
    <property type="match status" value="1"/>
</dbReference>
<dbReference type="GO" id="GO:0050660">
    <property type="term" value="F:flavin adenine dinucleotide binding"/>
    <property type="evidence" value="ECO:0007669"/>
    <property type="project" value="InterPro"/>
</dbReference>
<organism evidence="7 8">
    <name type="scientific">Halostreptopolyspora alba</name>
    <dbReference type="NCBI Taxonomy" id="2487137"/>
    <lineage>
        <taxon>Bacteria</taxon>
        <taxon>Bacillati</taxon>
        <taxon>Actinomycetota</taxon>
        <taxon>Actinomycetes</taxon>
        <taxon>Streptosporangiales</taxon>
        <taxon>Nocardiopsidaceae</taxon>
        <taxon>Halostreptopolyspora</taxon>
    </lineage>
</organism>
<dbReference type="PANTHER" id="PTHR10961">
    <property type="entry name" value="PEROXISOMAL SARCOSINE OXIDASE"/>
    <property type="match status" value="1"/>
</dbReference>
<keyword evidence="4" id="KW-0560">Oxidoreductase</keyword>
<dbReference type="SUPFAM" id="SSF54373">
    <property type="entry name" value="FAD-linked reductases, C-terminal domain"/>
    <property type="match status" value="1"/>
</dbReference>
<evidence type="ECO:0000256" key="2">
    <source>
        <dbReference type="ARBA" id="ARBA00022630"/>
    </source>
</evidence>
<dbReference type="InterPro" id="IPR002204">
    <property type="entry name" value="3-OH-isobutyrate_DH-rel_CS"/>
</dbReference>
<dbReference type="PANTHER" id="PTHR10961:SF7">
    <property type="entry name" value="FAD DEPENDENT OXIDOREDUCTASE DOMAIN-CONTAINING PROTEIN"/>
    <property type="match status" value="1"/>
</dbReference>
<dbReference type="OrthoDB" id="9806452at2"/>
<evidence type="ECO:0000256" key="1">
    <source>
        <dbReference type="ARBA" id="ARBA00001974"/>
    </source>
</evidence>
<keyword evidence="8" id="KW-1185">Reference proteome</keyword>
<dbReference type="PROSITE" id="PS00895">
    <property type="entry name" value="3_HYDROXYISOBUT_DH"/>
    <property type="match status" value="1"/>
</dbReference>
<evidence type="ECO:0000313" key="8">
    <source>
        <dbReference type="Proteomes" id="UP000269198"/>
    </source>
</evidence>
<dbReference type="EMBL" id="RJMB01000001">
    <property type="protein sequence ID" value="RNL87463.1"/>
    <property type="molecule type" value="Genomic_DNA"/>
</dbReference>
<comment type="caution">
    <text evidence="7">The sequence shown here is derived from an EMBL/GenBank/DDBJ whole genome shotgun (WGS) entry which is preliminary data.</text>
</comment>
<evidence type="ECO:0000256" key="5">
    <source>
        <dbReference type="SAM" id="MobiDB-lite"/>
    </source>
</evidence>
<evidence type="ECO:0000256" key="3">
    <source>
        <dbReference type="ARBA" id="ARBA00022827"/>
    </source>
</evidence>
<dbReference type="NCBIfam" id="NF008425">
    <property type="entry name" value="PRK11259.1"/>
    <property type="match status" value="1"/>
</dbReference>
<evidence type="ECO:0000313" key="7">
    <source>
        <dbReference type="EMBL" id="RNL87463.1"/>
    </source>
</evidence>
<evidence type="ECO:0000259" key="6">
    <source>
        <dbReference type="Pfam" id="PF01266"/>
    </source>
</evidence>
<gene>
    <name evidence="7" type="ORF">EFW17_01220</name>
</gene>
<protein>
    <submittedName>
        <fullName evidence="7">N-methyl-L-tryptophan oxidase</fullName>
    </submittedName>
</protein>
<dbReference type="Proteomes" id="UP000269198">
    <property type="component" value="Unassembled WGS sequence"/>
</dbReference>
<dbReference type="InterPro" id="IPR036188">
    <property type="entry name" value="FAD/NAD-bd_sf"/>
</dbReference>
<dbReference type="GO" id="GO:0008115">
    <property type="term" value="F:sarcosine oxidase activity"/>
    <property type="evidence" value="ECO:0007669"/>
    <property type="project" value="TreeGrafter"/>
</dbReference>
<keyword evidence="3" id="KW-0274">FAD</keyword>
<dbReference type="SUPFAM" id="SSF51905">
    <property type="entry name" value="FAD/NAD(P)-binding domain"/>
    <property type="match status" value="1"/>
</dbReference>
<evidence type="ECO:0000256" key="4">
    <source>
        <dbReference type="ARBA" id="ARBA00023002"/>
    </source>
</evidence>
<proteinExistence type="predicted"/>
<feature type="domain" description="FAD dependent oxidoreductase" evidence="6">
    <location>
        <begin position="38"/>
        <end position="395"/>
    </location>
</feature>
<feature type="region of interest" description="Disordered" evidence="5">
    <location>
        <begin position="1"/>
        <end position="32"/>
    </location>
</feature>
<dbReference type="Gene3D" id="3.50.50.60">
    <property type="entry name" value="FAD/NAD(P)-binding domain"/>
    <property type="match status" value="1"/>
</dbReference>
<reference evidence="7 8" key="1">
    <citation type="submission" date="2018-11" db="EMBL/GenBank/DDBJ databases">
        <title>The genome draft of YIM 96095.</title>
        <authorList>
            <person name="Tang S.-K."/>
            <person name="Chunyu W.-X."/>
            <person name="Feng Y.-Z."/>
        </authorList>
    </citation>
    <scope>NUCLEOTIDE SEQUENCE [LARGE SCALE GENOMIC DNA]</scope>
    <source>
        <strain evidence="7 8">YIM 96095</strain>
    </source>
</reference>